<feature type="region of interest" description="Disordered" evidence="1">
    <location>
        <begin position="67"/>
        <end position="88"/>
    </location>
</feature>
<feature type="compositionally biased region" description="Basic residues" evidence="1">
    <location>
        <begin position="75"/>
        <end position="88"/>
    </location>
</feature>
<sequence length="162" mass="17967">MPINISFPSPKPLPGKKKDFPSVSARINSFGDRKAVSKLPAPVFLELLKNPTMVPNLPTREPRFARQLSKNLNNRPRKTRPNQRSQKRRKPYLSVLDLFLLGASMSFPNSKPKELGGEPLNGVVRCCMWELTNSCFLSVSIVFTAQACVASDGMVSNTAISH</sequence>
<evidence type="ECO:0000313" key="2">
    <source>
        <dbReference type="EMBL" id="KAK4020375.1"/>
    </source>
</evidence>
<protein>
    <submittedName>
        <fullName evidence="2">Uncharacterized protein</fullName>
    </submittedName>
</protein>
<evidence type="ECO:0000313" key="3">
    <source>
        <dbReference type="Proteomes" id="UP001234178"/>
    </source>
</evidence>
<evidence type="ECO:0000256" key="1">
    <source>
        <dbReference type="SAM" id="MobiDB-lite"/>
    </source>
</evidence>
<organism evidence="2 3">
    <name type="scientific">Daphnia magna</name>
    <dbReference type="NCBI Taxonomy" id="35525"/>
    <lineage>
        <taxon>Eukaryota</taxon>
        <taxon>Metazoa</taxon>
        <taxon>Ecdysozoa</taxon>
        <taxon>Arthropoda</taxon>
        <taxon>Crustacea</taxon>
        <taxon>Branchiopoda</taxon>
        <taxon>Diplostraca</taxon>
        <taxon>Cladocera</taxon>
        <taxon>Anomopoda</taxon>
        <taxon>Daphniidae</taxon>
        <taxon>Daphnia</taxon>
    </lineage>
</organism>
<dbReference type="Proteomes" id="UP001234178">
    <property type="component" value="Unassembled WGS sequence"/>
</dbReference>
<gene>
    <name evidence="2" type="ORF">OUZ56_002359</name>
</gene>
<feature type="region of interest" description="Disordered" evidence="1">
    <location>
        <begin position="1"/>
        <end position="20"/>
    </location>
</feature>
<accession>A0ABR0A5F3</accession>
<name>A0ABR0A5F3_9CRUS</name>
<comment type="caution">
    <text evidence="2">The sequence shown here is derived from an EMBL/GenBank/DDBJ whole genome shotgun (WGS) entry which is preliminary data.</text>
</comment>
<proteinExistence type="predicted"/>
<dbReference type="EMBL" id="JAOYFB010000036">
    <property type="protein sequence ID" value="KAK4020375.1"/>
    <property type="molecule type" value="Genomic_DNA"/>
</dbReference>
<reference evidence="2 3" key="1">
    <citation type="journal article" date="2023" name="Nucleic Acids Res.">
        <title>The hologenome of Daphnia magna reveals possible DNA methylation and microbiome-mediated evolution of the host genome.</title>
        <authorList>
            <person name="Chaturvedi A."/>
            <person name="Li X."/>
            <person name="Dhandapani V."/>
            <person name="Marshall H."/>
            <person name="Kissane S."/>
            <person name="Cuenca-Cambronero M."/>
            <person name="Asole G."/>
            <person name="Calvet F."/>
            <person name="Ruiz-Romero M."/>
            <person name="Marangio P."/>
            <person name="Guigo R."/>
            <person name="Rago D."/>
            <person name="Mirbahai L."/>
            <person name="Eastwood N."/>
            <person name="Colbourne J.K."/>
            <person name="Zhou J."/>
            <person name="Mallon E."/>
            <person name="Orsini L."/>
        </authorList>
    </citation>
    <scope>NUCLEOTIDE SEQUENCE [LARGE SCALE GENOMIC DNA]</scope>
    <source>
        <strain evidence="2">LRV0_1</strain>
    </source>
</reference>
<keyword evidence="3" id="KW-1185">Reference proteome</keyword>